<reference evidence="1" key="2">
    <citation type="journal article" date="2015" name="Fish Shellfish Immunol.">
        <title>Early steps in the European eel (Anguilla anguilla)-Vibrio vulnificus interaction in the gills: Role of the RtxA13 toxin.</title>
        <authorList>
            <person name="Callol A."/>
            <person name="Pajuelo D."/>
            <person name="Ebbesson L."/>
            <person name="Teles M."/>
            <person name="MacKenzie S."/>
            <person name="Amaro C."/>
        </authorList>
    </citation>
    <scope>NUCLEOTIDE SEQUENCE</scope>
</reference>
<proteinExistence type="predicted"/>
<dbReference type="AlphaFoldDB" id="A0A0E9T0S2"/>
<dbReference type="EMBL" id="GBXM01061401">
    <property type="protein sequence ID" value="JAH47176.1"/>
    <property type="molecule type" value="Transcribed_RNA"/>
</dbReference>
<accession>A0A0E9T0S2</accession>
<reference evidence="1" key="1">
    <citation type="submission" date="2014-11" db="EMBL/GenBank/DDBJ databases">
        <authorList>
            <person name="Amaro Gonzalez C."/>
        </authorList>
    </citation>
    <scope>NUCLEOTIDE SEQUENCE</scope>
</reference>
<protein>
    <submittedName>
        <fullName evidence="1">Uncharacterized protein</fullName>
    </submittedName>
</protein>
<evidence type="ECO:0000313" key="1">
    <source>
        <dbReference type="EMBL" id="JAH47176.1"/>
    </source>
</evidence>
<sequence>MRFIILIRTINHLARCWEASGLKVAL</sequence>
<name>A0A0E9T0S2_ANGAN</name>
<organism evidence="1">
    <name type="scientific">Anguilla anguilla</name>
    <name type="common">European freshwater eel</name>
    <name type="synonym">Muraena anguilla</name>
    <dbReference type="NCBI Taxonomy" id="7936"/>
    <lineage>
        <taxon>Eukaryota</taxon>
        <taxon>Metazoa</taxon>
        <taxon>Chordata</taxon>
        <taxon>Craniata</taxon>
        <taxon>Vertebrata</taxon>
        <taxon>Euteleostomi</taxon>
        <taxon>Actinopterygii</taxon>
        <taxon>Neopterygii</taxon>
        <taxon>Teleostei</taxon>
        <taxon>Anguilliformes</taxon>
        <taxon>Anguillidae</taxon>
        <taxon>Anguilla</taxon>
    </lineage>
</organism>